<dbReference type="PANTHER" id="PTHR10858">
    <property type="entry name" value="DEOXYRIBONUCLEASE II"/>
    <property type="match status" value="1"/>
</dbReference>
<reference evidence="5" key="1">
    <citation type="submission" date="2016-04" db="UniProtKB">
        <authorList>
            <consortium name="WormBaseParasite"/>
        </authorList>
    </citation>
    <scope>IDENTIFICATION</scope>
</reference>
<dbReference type="AlphaFoldDB" id="A0A158Q7L7"/>
<organism evidence="4 5">
    <name type="scientific">Elaeophora elaphi</name>
    <dbReference type="NCBI Taxonomy" id="1147741"/>
    <lineage>
        <taxon>Eukaryota</taxon>
        <taxon>Metazoa</taxon>
        <taxon>Ecdysozoa</taxon>
        <taxon>Nematoda</taxon>
        <taxon>Chromadorea</taxon>
        <taxon>Rhabditida</taxon>
        <taxon>Spirurina</taxon>
        <taxon>Spiruromorpha</taxon>
        <taxon>Filarioidea</taxon>
        <taxon>Onchocercidae</taxon>
        <taxon>Elaeophora</taxon>
    </lineage>
</organism>
<name>A0A158Q7L7_9BILA</name>
<comment type="similarity">
    <text evidence="1">Belongs to the DNase II family.</text>
</comment>
<sequence>MIFKMTGLLMILASNYVIKAQFFCKDRNGKRVDWFIGYKQPKNRSQIYPGSTFHYADKDSTEWGPAEDLKSKKNAVAVTLKQYYERKTKEVFYYFYSDQNPGEEKKSHGNRAHAKGVAVFGGNSGFWLIHSVPKFPPIKHYSYPQNGETYGQSFLCVTLKTTSIEVFAKAMKYIYPAVYYENVPKNFLKLFPFLEDMKSLKIKNMVNTSLIQTFKSIDGTRFYDFAKTKKFDEGIMLSDLYSELVAKQMKVSLFTETWMNGAAKDLDSKCNALYKVMNVVELKVANNKFSNNNDHSKWAIGENKAKPLVCVGDINRQQSQKKRGGGAVCFENTKIWKLYHESILKVENCKV</sequence>
<feature type="signal peptide" evidence="3">
    <location>
        <begin position="1"/>
        <end position="20"/>
    </location>
</feature>
<dbReference type="GO" id="GO:0004531">
    <property type="term" value="F:deoxyribonuclease II activity"/>
    <property type="evidence" value="ECO:0007669"/>
    <property type="project" value="InterPro"/>
</dbReference>
<evidence type="ECO:0000256" key="3">
    <source>
        <dbReference type="SAM" id="SignalP"/>
    </source>
</evidence>
<keyword evidence="2" id="KW-0378">Hydrolase</keyword>
<accession>A0A158Q7L7</accession>
<dbReference type="CDD" id="cd09121">
    <property type="entry name" value="PLDc_DNaseII_2"/>
    <property type="match status" value="1"/>
</dbReference>
<dbReference type="Pfam" id="PF03265">
    <property type="entry name" value="DNase_II"/>
    <property type="match status" value="1"/>
</dbReference>
<keyword evidence="3" id="KW-0732">Signal</keyword>
<protein>
    <submittedName>
        <fullName evidence="5">Deoxyribonuclease II</fullName>
    </submittedName>
</protein>
<evidence type="ECO:0000313" key="5">
    <source>
        <dbReference type="WBParaSite" id="EEL_0000493201-mRNA-1"/>
    </source>
</evidence>
<proteinExistence type="inferred from homology"/>
<dbReference type="InterPro" id="IPR004947">
    <property type="entry name" value="DNase_II"/>
</dbReference>
<evidence type="ECO:0000313" key="4">
    <source>
        <dbReference type="Proteomes" id="UP000050640"/>
    </source>
</evidence>
<dbReference type="CDD" id="cd09120">
    <property type="entry name" value="PLDc_DNaseII_1"/>
    <property type="match status" value="1"/>
</dbReference>
<evidence type="ECO:0000256" key="1">
    <source>
        <dbReference type="ARBA" id="ARBA00007527"/>
    </source>
</evidence>
<dbReference type="Proteomes" id="UP000050640">
    <property type="component" value="Unplaced"/>
</dbReference>
<keyword evidence="4" id="KW-1185">Reference proteome</keyword>
<evidence type="ECO:0000256" key="2">
    <source>
        <dbReference type="ARBA" id="ARBA00022801"/>
    </source>
</evidence>
<dbReference type="STRING" id="1147741.A0A158Q7L7"/>
<dbReference type="GO" id="GO:0006309">
    <property type="term" value="P:apoptotic DNA fragmentation"/>
    <property type="evidence" value="ECO:0007669"/>
    <property type="project" value="TreeGrafter"/>
</dbReference>
<dbReference type="PANTHER" id="PTHR10858:SF30">
    <property type="entry name" value="CELL-DEATH-RELATED NUCLEASE 7"/>
    <property type="match status" value="1"/>
</dbReference>
<feature type="chain" id="PRO_5007630742" evidence="3">
    <location>
        <begin position="21"/>
        <end position="351"/>
    </location>
</feature>
<dbReference type="WBParaSite" id="EEL_0000493201-mRNA-1">
    <property type="protein sequence ID" value="EEL_0000493201-mRNA-1"/>
    <property type="gene ID" value="EEL_0000493201"/>
</dbReference>